<proteinExistence type="predicted"/>
<sequence>MAALSLKKTRTEREEKKVAVGVTALPELEEIHRGAPLKQERRKGSRTEPGEASPVRELTEWASQIGAGWAPSSFCSLSFSDAWKAVANPSARAVGQEARVRPPRRVAAMVKSLAQIISLPLDRSRSLQLVGHQLTPGVTQHQSATASNLSRGTADSQHLQAEPEESEELGTLFQVKEPLIPGPEDREKEQTPKT</sequence>
<feature type="region of interest" description="Disordered" evidence="1">
    <location>
        <begin position="31"/>
        <end position="55"/>
    </location>
</feature>
<keyword evidence="3" id="KW-1185">Reference proteome</keyword>
<dbReference type="Proteomes" id="UP000299084">
    <property type="component" value="Unassembled WGS sequence"/>
</dbReference>
<feature type="compositionally biased region" description="Polar residues" evidence="1">
    <location>
        <begin position="137"/>
        <end position="159"/>
    </location>
</feature>
<dbReference type="EMBL" id="JWIN03000008">
    <property type="protein sequence ID" value="KAB1275247.1"/>
    <property type="molecule type" value="Genomic_DNA"/>
</dbReference>
<evidence type="ECO:0000256" key="1">
    <source>
        <dbReference type="SAM" id="MobiDB-lite"/>
    </source>
</evidence>
<organism evidence="2 3">
    <name type="scientific">Camelus dromedarius</name>
    <name type="common">Dromedary</name>
    <name type="synonym">Arabian camel</name>
    <dbReference type="NCBI Taxonomy" id="9838"/>
    <lineage>
        <taxon>Eukaryota</taxon>
        <taxon>Metazoa</taxon>
        <taxon>Chordata</taxon>
        <taxon>Craniata</taxon>
        <taxon>Vertebrata</taxon>
        <taxon>Euteleostomi</taxon>
        <taxon>Mammalia</taxon>
        <taxon>Eutheria</taxon>
        <taxon>Laurasiatheria</taxon>
        <taxon>Artiodactyla</taxon>
        <taxon>Tylopoda</taxon>
        <taxon>Camelidae</taxon>
        <taxon>Camelus</taxon>
    </lineage>
</organism>
<gene>
    <name evidence="2" type="ORF">Cadr_000010188</name>
</gene>
<reference evidence="2 3" key="1">
    <citation type="journal article" date="2019" name="Mol. Ecol. Resour.">
        <title>Improving Illumina assemblies with Hi-C and long reads: an example with the North African dromedary.</title>
        <authorList>
            <person name="Elbers J.P."/>
            <person name="Rogers M.F."/>
            <person name="Perelman P.L."/>
            <person name="Proskuryakova A.A."/>
            <person name="Serdyukova N.A."/>
            <person name="Johnson W.E."/>
            <person name="Horin P."/>
            <person name="Corander J."/>
            <person name="Murphy D."/>
            <person name="Burger P.A."/>
        </authorList>
    </citation>
    <scope>NUCLEOTIDE SEQUENCE [LARGE SCALE GENOMIC DNA]</scope>
    <source>
        <strain evidence="2">Drom800</strain>
        <tissue evidence="2">Blood</tissue>
    </source>
</reference>
<feature type="region of interest" description="Disordered" evidence="1">
    <location>
        <begin position="137"/>
        <end position="194"/>
    </location>
</feature>
<accession>A0A5N4DW13</accession>
<dbReference type="AlphaFoldDB" id="A0A5N4DW13"/>
<evidence type="ECO:0000313" key="2">
    <source>
        <dbReference type="EMBL" id="KAB1275247.1"/>
    </source>
</evidence>
<protein>
    <submittedName>
        <fullName evidence="2">Uncharacterized protein</fullName>
    </submittedName>
</protein>
<comment type="caution">
    <text evidence="2">The sequence shown here is derived from an EMBL/GenBank/DDBJ whole genome shotgun (WGS) entry which is preliminary data.</text>
</comment>
<feature type="compositionally biased region" description="Basic and acidic residues" evidence="1">
    <location>
        <begin position="183"/>
        <end position="194"/>
    </location>
</feature>
<name>A0A5N4DW13_CAMDR</name>
<evidence type="ECO:0000313" key="3">
    <source>
        <dbReference type="Proteomes" id="UP000299084"/>
    </source>
</evidence>